<protein>
    <submittedName>
        <fullName evidence="3">Uncharacterized protein</fullName>
    </submittedName>
</protein>
<dbReference type="EMBL" id="QGNW01000684">
    <property type="protein sequence ID" value="RVW65766.1"/>
    <property type="molecule type" value="Genomic_DNA"/>
</dbReference>
<name>A0A438G0N5_VITVI</name>
<dbReference type="EMBL" id="QGNW01001072">
    <property type="protein sequence ID" value="RVW56734.1"/>
    <property type="molecule type" value="Genomic_DNA"/>
</dbReference>
<evidence type="ECO:0000313" key="2">
    <source>
        <dbReference type="EMBL" id="RVW56734.1"/>
    </source>
</evidence>
<evidence type="ECO:0000256" key="1">
    <source>
        <dbReference type="SAM" id="MobiDB-lite"/>
    </source>
</evidence>
<proteinExistence type="predicted"/>
<evidence type="ECO:0000313" key="4">
    <source>
        <dbReference type="Proteomes" id="UP000288805"/>
    </source>
</evidence>
<comment type="caution">
    <text evidence="3">The sequence shown here is derived from an EMBL/GenBank/DDBJ whole genome shotgun (WGS) entry which is preliminary data.</text>
</comment>
<sequence>MGRIEEGNMLGKIERKSKKQKKRQGSAPEELNDCSDAMHARVEDGAKVKKEGKNKKKKSKKDVVCNDAGFNTIQNEAVHVKDYVEVIDSNRKENDQMTRRKSEIIRDDKGCEKGLKKHRRIGGEATVVKEFSDVKFHDGGEKKRSLKLNEENDAGDNLREHYDGNIMEKVNHGKQEKRQKIKDKDDLGSGLLQLVAEKQGDNSTLNGNKKNVGNGIMFLINGIISCKATTSLLSLII</sequence>
<gene>
    <name evidence="3" type="ORF">CK203_007628</name>
    <name evidence="2" type="ORF">CK203_095709</name>
</gene>
<dbReference type="Proteomes" id="UP000288805">
    <property type="component" value="Unassembled WGS sequence"/>
</dbReference>
<dbReference type="AlphaFoldDB" id="A0A438G0N5"/>
<evidence type="ECO:0000313" key="3">
    <source>
        <dbReference type="EMBL" id="RVW65766.1"/>
    </source>
</evidence>
<reference evidence="3 4" key="1">
    <citation type="journal article" date="2018" name="PLoS Genet.">
        <title>Population sequencing reveals clonal diversity and ancestral inbreeding in the grapevine cultivar Chardonnay.</title>
        <authorList>
            <person name="Roach M.J."/>
            <person name="Johnson D.L."/>
            <person name="Bohlmann J."/>
            <person name="van Vuuren H.J."/>
            <person name="Jones S.J."/>
            <person name="Pretorius I.S."/>
            <person name="Schmidt S.A."/>
            <person name="Borneman A.R."/>
        </authorList>
    </citation>
    <scope>NUCLEOTIDE SEQUENCE [LARGE SCALE GENOMIC DNA]</scope>
    <source>
        <strain evidence="4">cv. Chardonnay</strain>
        <strain evidence="3">I10V1</strain>
        <tissue evidence="3">Leaf</tissue>
    </source>
</reference>
<accession>A0A438G0N5</accession>
<feature type="region of interest" description="Disordered" evidence="1">
    <location>
        <begin position="1"/>
        <end position="38"/>
    </location>
</feature>
<feature type="compositionally biased region" description="Basic residues" evidence="1">
    <location>
        <begin position="15"/>
        <end position="24"/>
    </location>
</feature>
<organism evidence="3 4">
    <name type="scientific">Vitis vinifera</name>
    <name type="common">Grape</name>
    <dbReference type="NCBI Taxonomy" id="29760"/>
    <lineage>
        <taxon>Eukaryota</taxon>
        <taxon>Viridiplantae</taxon>
        <taxon>Streptophyta</taxon>
        <taxon>Embryophyta</taxon>
        <taxon>Tracheophyta</taxon>
        <taxon>Spermatophyta</taxon>
        <taxon>Magnoliopsida</taxon>
        <taxon>eudicotyledons</taxon>
        <taxon>Gunneridae</taxon>
        <taxon>Pentapetalae</taxon>
        <taxon>rosids</taxon>
        <taxon>Vitales</taxon>
        <taxon>Vitaceae</taxon>
        <taxon>Viteae</taxon>
        <taxon>Vitis</taxon>
    </lineage>
</organism>